<dbReference type="KEGG" id="peu:105118071"/>
<dbReference type="PANTHER" id="PTHR48475">
    <property type="entry name" value="RIBONUCLEASE H"/>
    <property type="match status" value="1"/>
</dbReference>
<dbReference type="InterPro" id="IPR012337">
    <property type="entry name" value="RNaseH-like_sf"/>
</dbReference>
<dbReference type="InterPro" id="IPR043502">
    <property type="entry name" value="DNA/RNA_pol_sf"/>
</dbReference>
<dbReference type="InterPro" id="IPR002156">
    <property type="entry name" value="RNaseH_domain"/>
</dbReference>
<accession>A0AAJ6XD77</accession>
<evidence type="ECO:0000313" key="3">
    <source>
        <dbReference type="Proteomes" id="UP000694918"/>
    </source>
</evidence>
<evidence type="ECO:0000259" key="1">
    <source>
        <dbReference type="Pfam" id="PF13456"/>
    </source>
</evidence>
<dbReference type="InterPro" id="IPR036397">
    <property type="entry name" value="RNaseH_sf"/>
</dbReference>
<sequence>MVQEDKEKTTFVTPWETFCYKVMPFGLKNTGATYQKAMCSFGVKSGKLLGFVVSDKGIEVDPNKVKAIQSMPPPKTEKDVRGFIGRKKNPGIWNEECEEAFENIKQYLLNPSLLVPPVPERPLILYLTVTKIAMPLILYLTVTKIAMGCVFGQHDETGRKDRAIYYLSKKFTEYSLRYICEKPYLSSRIARWQVLLAEYDIVYMTRKVVKGSVIADHLVDHAMEDYESLDFDFPNEDVLAIEEEKSDWWIMYFDGAINVCGNGAGTVIISPDRKQYPVSVKLQFGYTNNTAEYEACILGLEVALELNIRKIDMYGDSILIICQEIEFTHLGREGNQFADALATLTSMAKIDFGHKVQPVHINIRNNPTHCCLVEREVDGNPWYYDVKSFIQNQAYPMKASEIDKKTLRRLATDFYLDKKILYKKSFDETLLRCLDEFEAKGVLREVHEGICSTHANGHVMARKIQRAGYFWMTLEKDCIN</sequence>
<dbReference type="SUPFAM" id="SSF56672">
    <property type="entry name" value="DNA/RNA polymerases"/>
    <property type="match status" value="1"/>
</dbReference>
<dbReference type="SUPFAM" id="SSF53098">
    <property type="entry name" value="Ribonuclease H-like"/>
    <property type="match status" value="1"/>
</dbReference>
<evidence type="ECO:0000259" key="2">
    <source>
        <dbReference type="Pfam" id="PF17919"/>
    </source>
</evidence>
<dbReference type="AlphaFoldDB" id="A0AAJ6XD77"/>
<protein>
    <submittedName>
        <fullName evidence="4">Uncharacterized protein LOC105118071</fullName>
    </submittedName>
</protein>
<feature type="domain" description="Reverse transcriptase/retrotransposon-derived protein RNase H-like" evidence="2">
    <location>
        <begin position="93"/>
        <end position="181"/>
    </location>
</feature>
<dbReference type="Gene3D" id="3.30.420.10">
    <property type="entry name" value="Ribonuclease H-like superfamily/Ribonuclease H"/>
    <property type="match status" value="1"/>
</dbReference>
<evidence type="ECO:0000313" key="4">
    <source>
        <dbReference type="RefSeq" id="XP_011014237.1"/>
    </source>
</evidence>
<dbReference type="RefSeq" id="XP_011014237.1">
    <property type="nucleotide sequence ID" value="XM_011015935.1"/>
</dbReference>
<dbReference type="GO" id="GO:0003676">
    <property type="term" value="F:nucleic acid binding"/>
    <property type="evidence" value="ECO:0007669"/>
    <property type="project" value="InterPro"/>
</dbReference>
<dbReference type="GeneID" id="105118071"/>
<gene>
    <name evidence="4" type="primary">LOC105118071</name>
</gene>
<dbReference type="GO" id="GO:0004523">
    <property type="term" value="F:RNA-DNA hybrid ribonuclease activity"/>
    <property type="evidence" value="ECO:0007669"/>
    <property type="project" value="InterPro"/>
</dbReference>
<name>A0AAJ6XD77_POPEU</name>
<dbReference type="PANTHER" id="PTHR48475:SF1">
    <property type="entry name" value="RNASE H TYPE-1 DOMAIN-CONTAINING PROTEIN"/>
    <property type="match status" value="1"/>
</dbReference>
<proteinExistence type="predicted"/>
<dbReference type="Proteomes" id="UP000694918">
    <property type="component" value="Unplaced"/>
</dbReference>
<dbReference type="InterPro" id="IPR041577">
    <property type="entry name" value="RT_RNaseH_2"/>
</dbReference>
<dbReference type="Gene3D" id="3.10.10.10">
    <property type="entry name" value="HIV Type 1 Reverse Transcriptase, subunit A, domain 1"/>
    <property type="match status" value="1"/>
</dbReference>
<reference evidence="4" key="1">
    <citation type="submission" date="2025-08" db="UniProtKB">
        <authorList>
            <consortium name="RefSeq"/>
        </authorList>
    </citation>
    <scope>IDENTIFICATION</scope>
</reference>
<dbReference type="Gene3D" id="1.10.340.70">
    <property type="match status" value="1"/>
</dbReference>
<feature type="domain" description="RNase H type-1" evidence="1">
    <location>
        <begin position="254"/>
        <end position="321"/>
    </location>
</feature>
<keyword evidence="3" id="KW-1185">Reference proteome</keyword>
<organism evidence="3 4">
    <name type="scientific">Populus euphratica</name>
    <name type="common">Euphrates poplar</name>
    <dbReference type="NCBI Taxonomy" id="75702"/>
    <lineage>
        <taxon>Eukaryota</taxon>
        <taxon>Viridiplantae</taxon>
        <taxon>Streptophyta</taxon>
        <taxon>Embryophyta</taxon>
        <taxon>Tracheophyta</taxon>
        <taxon>Spermatophyta</taxon>
        <taxon>Magnoliopsida</taxon>
        <taxon>eudicotyledons</taxon>
        <taxon>Gunneridae</taxon>
        <taxon>Pentapetalae</taxon>
        <taxon>rosids</taxon>
        <taxon>fabids</taxon>
        <taxon>Malpighiales</taxon>
        <taxon>Salicaceae</taxon>
        <taxon>Saliceae</taxon>
        <taxon>Populus</taxon>
    </lineage>
</organism>
<dbReference type="Pfam" id="PF13456">
    <property type="entry name" value="RVT_3"/>
    <property type="match status" value="1"/>
</dbReference>
<dbReference type="CDD" id="cd09279">
    <property type="entry name" value="RNase_HI_like"/>
    <property type="match status" value="1"/>
</dbReference>
<dbReference type="Pfam" id="PF17919">
    <property type="entry name" value="RT_RNaseH_2"/>
    <property type="match status" value="1"/>
</dbReference>